<comment type="caution">
    <text evidence="2">Lacks conserved residue(s) required for the propagation of feature annotation.</text>
</comment>
<dbReference type="PANTHER" id="PTHR10302">
    <property type="entry name" value="SINGLE-STRANDED DNA-BINDING PROTEIN"/>
    <property type="match status" value="1"/>
</dbReference>
<evidence type="ECO:0000313" key="5">
    <source>
        <dbReference type="Proteomes" id="UP000284178"/>
    </source>
</evidence>
<gene>
    <name evidence="4" type="ORF">DWY25_04495</name>
</gene>
<comment type="caution">
    <text evidence="4">The sequence shown here is derived from an EMBL/GenBank/DDBJ whole genome shotgun (WGS) entry which is preliminary data.</text>
</comment>
<dbReference type="InterPro" id="IPR011344">
    <property type="entry name" value="ssDNA-bd"/>
</dbReference>
<evidence type="ECO:0000256" key="2">
    <source>
        <dbReference type="HAMAP-Rule" id="MF_00984"/>
    </source>
</evidence>
<keyword evidence="1 2" id="KW-0238">DNA-binding</keyword>
<evidence type="ECO:0000256" key="1">
    <source>
        <dbReference type="ARBA" id="ARBA00023125"/>
    </source>
</evidence>
<keyword evidence="5" id="KW-1185">Reference proteome</keyword>
<sequence>MINRVVLVGRLTRDPDIRKTQSGLSVANFTLACDRRFSGDKGKDKETDFINCVAWRQSADFICSYAKKGAIVGVEGRLQIDSYDDKNGNKAYKTTVQCDNVKLISGYGNKSERQGNTVDANPLNDYMSGEPVLEISSDDLPF</sequence>
<dbReference type="SUPFAM" id="SSF50249">
    <property type="entry name" value="Nucleic acid-binding proteins"/>
    <property type="match status" value="1"/>
</dbReference>
<accession>A0A412G4A9</accession>
<proteinExistence type="inferred from homology"/>
<dbReference type="CDD" id="cd04496">
    <property type="entry name" value="SSB_OBF"/>
    <property type="match status" value="1"/>
</dbReference>
<dbReference type="PIRSF" id="PIRSF002070">
    <property type="entry name" value="SSB"/>
    <property type="match status" value="1"/>
</dbReference>
<dbReference type="GO" id="GO:0006260">
    <property type="term" value="P:DNA replication"/>
    <property type="evidence" value="ECO:0007669"/>
    <property type="project" value="InterPro"/>
</dbReference>
<dbReference type="InterPro" id="IPR000424">
    <property type="entry name" value="Primosome_PriB/ssb"/>
</dbReference>
<comment type="subunit">
    <text evidence="2">Homotetramer.</text>
</comment>
<dbReference type="PANTHER" id="PTHR10302:SF27">
    <property type="entry name" value="SINGLE-STRANDED DNA-BINDING PROTEIN"/>
    <property type="match status" value="1"/>
</dbReference>
<dbReference type="PROSITE" id="PS50935">
    <property type="entry name" value="SSB"/>
    <property type="match status" value="1"/>
</dbReference>
<organism evidence="4 5">
    <name type="scientific">Holdemania filiformis</name>
    <dbReference type="NCBI Taxonomy" id="61171"/>
    <lineage>
        <taxon>Bacteria</taxon>
        <taxon>Bacillati</taxon>
        <taxon>Bacillota</taxon>
        <taxon>Erysipelotrichia</taxon>
        <taxon>Erysipelotrichales</taxon>
        <taxon>Erysipelotrichaceae</taxon>
        <taxon>Holdemania</taxon>
    </lineage>
</organism>
<protein>
    <recommendedName>
        <fullName evidence="2 3">Single-stranded DNA-binding protein</fullName>
        <shortName evidence="2">SSB</shortName>
    </recommendedName>
</protein>
<reference evidence="4 5" key="1">
    <citation type="submission" date="2018-08" db="EMBL/GenBank/DDBJ databases">
        <title>A genome reference for cultivated species of the human gut microbiota.</title>
        <authorList>
            <person name="Zou Y."/>
            <person name="Xue W."/>
            <person name="Luo G."/>
        </authorList>
    </citation>
    <scope>NUCLEOTIDE SEQUENCE [LARGE SCALE GENOMIC DNA]</scope>
    <source>
        <strain evidence="4 5">AF24-29</strain>
    </source>
</reference>
<dbReference type="NCBIfam" id="TIGR00621">
    <property type="entry name" value="ssb"/>
    <property type="match status" value="1"/>
</dbReference>
<name>A0A412G4A9_9FIRM</name>
<dbReference type="GeneID" id="83014662"/>
<dbReference type="Gene3D" id="2.40.50.140">
    <property type="entry name" value="Nucleic acid-binding proteins"/>
    <property type="match status" value="1"/>
</dbReference>
<dbReference type="GO" id="GO:0009295">
    <property type="term" value="C:nucleoid"/>
    <property type="evidence" value="ECO:0007669"/>
    <property type="project" value="TreeGrafter"/>
</dbReference>
<dbReference type="HAMAP" id="MF_00984">
    <property type="entry name" value="SSB"/>
    <property type="match status" value="1"/>
</dbReference>
<dbReference type="Proteomes" id="UP000284178">
    <property type="component" value="Unassembled WGS sequence"/>
</dbReference>
<dbReference type="Pfam" id="PF00436">
    <property type="entry name" value="SSB"/>
    <property type="match status" value="1"/>
</dbReference>
<dbReference type="PROSITE" id="PS51257">
    <property type="entry name" value="PROKAR_LIPOPROTEIN"/>
    <property type="match status" value="1"/>
</dbReference>
<dbReference type="AlphaFoldDB" id="A0A412G4A9"/>
<dbReference type="GO" id="GO:0003697">
    <property type="term" value="F:single-stranded DNA binding"/>
    <property type="evidence" value="ECO:0007669"/>
    <property type="project" value="UniProtKB-UniRule"/>
</dbReference>
<dbReference type="EMBL" id="QRUP01000004">
    <property type="protein sequence ID" value="RGR75500.1"/>
    <property type="molecule type" value="Genomic_DNA"/>
</dbReference>
<dbReference type="RefSeq" id="WP_117894233.1">
    <property type="nucleotide sequence ID" value="NZ_CABJCV010000004.1"/>
</dbReference>
<evidence type="ECO:0000256" key="3">
    <source>
        <dbReference type="PIRNR" id="PIRNR002070"/>
    </source>
</evidence>
<evidence type="ECO:0000313" key="4">
    <source>
        <dbReference type="EMBL" id="RGR75500.1"/>
    </source>
</evidence>
<dbReference type="InterPro" id="IPR012340">
    <property type="entry name" value="NA-bd_OB-fold"/>
</dbReference>